<dbReference type="STRING" id="400092.PKOR_00835"/>
<evidence type="ECO:0000259" key="1">
    <source>
        <dbReference type="Pfam" id="PF13579"/>
    </source>
</evidence>
<dbReference type="InterPro" id="IPR028098">
    <property type="entry name" value="Glyco_trans_4-like_N"/>
</dbReference>
<feature type="domain" description="Glycosyltransferase subfamily 4-like N-terminal" evidence="1">
    <location>
        <begin position="96"/>
        <end position="194"/>
    </location>
</feature>
<evidence type="ECO:0000313" key="2">
    <source>
        <dbReference type="EMBL" id="AKD01951.1"/>
    </source>
</evidence>
<reference evidence="2 3" key="1">
    <citation type="journal article" date="2015" name="Sci. Rep.">
        <title>Unraveling adaptation of Pontibacter korlensis to radiation and infertility in desert through complete genome and comparative transcriptomic analysis.</title>
        <authorList>
            <person name="Dai J."/>
            <person name="Dai W."/>
            <person name="Qiu C."/>
            <person name="Yang Z."/>
            <person name="Zhang Y."/>
            <person name="Zhou M."/>
            <person name="Zhang L."/>
            <person name="Fang C."/>
            <person name="Gao Q."/>
            <person name="Yang Q."/>
            <person name="Li X."/>
            <person name="Wang Z."/>
            <person name="Wang Z."/>
            <person name="Jia Z."/>
            <person name="Chen X."/>
        </authorList>
    </citation>
    <scope>NUCLEOTIDE SEQUENCE [LARGE SCALE GENOMIC DNA]</scope>
    <source>
        <strain evidence="2 3">X14-1T</strain>
    </source>
</reference>
<dbReference type="GO" id="GO:0016757">
    <property type="term" value="F:glycosyltransferase activity"/>
    <property type="evidence" value="ECO:0007669"/>
    <property type="project" value="UniProtKB-ARBA"/>
</dbReference>
<evidence type="ECO:0000313" key="3">
    <source>
        <dbReference type="Proteomes" id="UP000033109"/>
    </source>
</evidence>
<sequence length="390" mass="44748">MNILIITEHFPPSNKVSSFRSESWYRYFPEFGIEPVILTLNEKSVGKNIYSVHVNKRKSNQLSKFKVITDGLNDYLFFSKSPYYTVYKKGLEVCAHCRIDYIIASGGPFELFKVAQALSKRTGIPWMADYRDGWSTNVTYKKAGLSKRLLSRFYSVFERPIVQSAALITTASPSYRTDLLRLFPEREIAVVYNGFIEEDFKTIKRSTPKDKMVITYLGTLYNYQKLEIFLNGVRVYLEKHSDVQLEINFFGLNKSELPRLDLFKSSFPGVIKVHPQTARLEVLQAAANSSLLLLLLSKDTIAIPAKTFDYIALRVPILVVENDEDVVYDILKDIPYVSFADQSEEVLKVLENKDTISKSNKGDNIIPETLKWSRRAQARKLVNLLYSHKG</sequence>
<dbReference type="KEGG" id="pko:PKOR_00835"/>
<name>A0A0E3UVM0_9BACT</name>
<dbReference type="Proteomes" id="UP000033109">
    <property type="component" value="Chromosome"/>
</dbReference>
<proteinExistence type="predicted"/>
<dbReference type="SUPFAM" id="SSF53756">
    <property type="entry name" value="UDP-Glycosyltransferase/glycogen phosphorylase"/>
    <property type="match status" value="1"/>
</dbReference>
<dbReference type="HOGENOM" id="CLU_032377_0_0_10"/>
<gene>
    <name evidence="2" type="ORF">PKOR_00835</name>
</gene>
<dbReference type="EMBL" id="CP009621">
    <property type="protein sequence ID" value="AKD01951.1"/>
    <property type="molecule type" value="Genomic_DNA"/>
</dbReference>
<dbReference type="PATRIC" id="fig|400092.3.peg.192"/>
<dbReference type="AlphaFoldDB" id="A0A0E3UVM0"/>
<protein>
    <recommendedName>
        <fullName evidence="1">Glycosyltransferase subfamily 4-like N-terminal domain-containing protein</fullName>
    </recommendedName>
</protein>
<dbReference type="RefSeq" id="WP_046308656.1">
    <property type="nucleotide sequence ID" value="NZ_CBCSCY010000044.1"/>
</dbReference>
<dbReference type="Gene3D" id="3.40.50.2000">
    <property type="entry name" value="Glycogen Phosphorylase B"/>
    <property type="match status" value="1"/>
</dbReference>
<accession>A0A0E3UVM0</accession>
<dbReference type="Pfam" id="PF13579">
    <property type="entry name" value="Glyco_trans_4_4"/>
    <property type="match status" value="1"/>
</dbReference>
<dbReference type="OrthoDB" id="9794575at2"/>
<organism evidence="2 3">
    <name type="scientific">Pontibacter korlensis</name>
    <dbReference type="NCBI Taxonomy" id="400092"/>
    <lineage>
        <taxon>Bacteria</taxon>
        <taxon>Pseudomonadati</taxon>
        <taxon>Bacteroidota</taxon>
        <taxon>Cytophagia</taxon>
        <taxon>Cytophagales</taxon>
        <taxon>Hymenobacteraceae</taxon>
        <taxon>Pontibacter</taxon>
    </lineage>
</organism>
<keyword evidence="3" id="KW-1185">Reference proteome</keyword>